<dbReference type="InterPro" id="IPR051599">
    <property type="entry name" value="Cell_Envelope_Assoc"/>
</dbReference>
<dbReference type="PANTHER" id="PTHR30336:SF20">
    <property type="entry name" value="DUF218 DOMAIN-CONTAINING PROTEIN"/>
    <property type="match status" value="1"/>
</dbReference>
<protein>
    <submittedName>
        <fullName evidence="2">YdcF family protein</fullName>
    </submittedName>
</protein>
<dbReference type="Gene3D" id="3.40.50.620">
    <property type="entry name" value="HUPs"/>
    <property type="match status" value="1"/>
</dbReference>
<dbReference type="EMBL" id="JBAWSY010000002">
    <property type="protein sequence ID" value="MEI4768784.1"/>
    <property type="molecule type" value="Genomic_DNA"/>
</dbReference>
<evidence type="ECO:0000313" key="3">
    <source>
        <dbReference type="Proteomes" id="UP001364890"/>
    </source>
</evidence>
<keyword evidence="3" id="KW-1185">Reference proteome</keyword>
<dbReference type="RefSeq" id="WP_336496337.1">
    <property type="nucleotide sequence ID" value="NZ_JBAWSY010000002.1"/>
</dbReference>
<gene>
    <name evidence="2" type="ORF">WAX74_03805</name>
</gene>
<sequence length="195" mass="22219">MLKKKWILFVGILLFIVVFNSAGDFLVIDEKPVKSDVIIVLSGGDGRLEKGVQLYKEGYAPYLMLSNGSVQQLYERALELGVPNEAIIMEVKSDSTLDNAIFSEEIVRNHKFESAIVVSSGFHMRRVKILYDKVFQNSGVRLTYVAEDMTAYNPKIWWADEVSRDNTFREYIKLVGNLIGLHGSDSKEFLRKFDL</sequence>
<organism evidence="2 3">
    <name type="scientific">Psychrobacillus mangrovi</name>
    <dbReference type="NCBI Taxonomy" id="3117745"/>
    <lineage>
        <taxon>Bacteria</taxon>
        <taxon>Bacillati</taxon>
        <taxon>Bacillota</taxon>
        <taxon>Bacilli</taxon>
        <taxon>Bacillales</taxon>
        <taxon>Bacillaceae</taxon>
        <taxon>Psychrobacillus</taxon>
    </lineage>
</organism>
<reference evidence="2 3" key="1">
    <citation type="submission" date="2024-01" db="EMBL/GenBank/DDBJ databases">
        <title>Seven novel Bacillus-like species.</title>
        <authorList>
            <person name="Liu G."/>
        </authorList>
    </citation>
    <scope>NUCLEOTIDE SEQUENCE [LARGE SCALE GENOMIC DNA]</scope>
    <source>
        <strain evidence="2 3">FJAT-51614</strain>
    </source>
</reference>
<dbReference type="InterPro" id="IPR003848">
    <property type="entry name" value="DUF218"/>
</dbReference>
<dbReference type="InterPro" id="IPR014729">
    <property type="entry name" value="Rossmann-like_a/b/a_fold"/>
</dbReference>
<evidence type="ECO:0000259" key="1">
    <source>
        <dbReference type="Pfam" id="PF02698"/>
    </source>
</evidence>
<evidence type="ECO:0000313" key="2">
    <source>
        <dbReference type="EMBL" id="MEI4768784.1"/>
    </source>
</evidence>
<comment type="caution">
    <text evidence="2">The sequence shown here is derived from an EMBL/GenBank/DDBJ whole genome shotgun (WGS) entry which is preliminary data.</text>
</comment>
<dbReference type="PANTHER" id="PTHR30336">
    <property type="entry name" value="INNER MEMBRANE PROTEIN, PROBABLE PERMEASE"/>
    <property type="match status" value="1"/>
</dbReference>
<dbReference type="Proteomes" id="UP001364890">
    <property type="component" value="Unassembled WGS sequence"/>
</dbReference>
<feature type="domain" description="DUF218" evidence="1">
    <location>
        <begin position="36"/>
        <end position="172"/>
    </location>
</feature>
<dbReference type="CDD" id="cd06259">
    <property type="entry name" value="YdcF-like"/>
    <property type="match status" value="1"/>
</dbReference>
<accession>A0ABU8F192</accession>
<dbReference type="Pfam" id="PF02698">
    <property type="entry name" value="DUF218"/>
    <property type="match status" value="1"/>
</dbReference>
<proteinExistence type="predicted"/>
<name>A0ABU8F192_9BACI</name>